<evidence type="ECO:0000313" key="1">
    <source>
        <dbReference type="EMBL" id="KAK8948704.1"/>
    </source>
</evidence>
<dbReference type="EMBL" id="JBBWWQ010000004">
    <property type="protein sequence ID" value="KAK8948704.1"/>
    <property type="molecule type" value="Genomic_DNA"/>
</dbReference>
<proteinExistence type="predicted"/>
<gene>
    <name evidence="1" type="ORF">KSP39_PZI006145</name>
</gene>
<keyword evidence="2" id="KW-1185">Reference proteome</keyword>
<evidence type="ECO:0000313" key="2">
    <source>
        <dbReference type="Proteomes" id="UP001418222"/>
    </source>
</evidence>
<reference evidence="1 2" key="1">
    <citation type="journal article" date="2022" name="Nat. Plants">
        <title>Genomes of leafy and leafless Platanthera orchids illuminate the evolution of mycoheterotrophy.</title>
        <authorList>
            <person name="Li M.H."/>
            <person name="Liu K.W."/>
            <person name="Li Z."/>
            <person name="Lu H.C."/>
            <person name="Ye Q.L."/>
            <person name="Zhang D."/>
            <person name="Wang J.Y."/>
            <person name="Li Y.F."/>
            <person name="Zhong Z.M."/>
            <person name="Liu X."/>
            <person name="Yu X."/>
            <person name="Liu D.K."/>
            <person name="Tu X.D."/>
            <person name="Liu B."/>
            <person name="Hao Y."/>
            <person name="Liao X.Y."/>
            <person name="Jiang Y.T."/>
            <person name="Sun W.H."/>
            <person name="Chen J."/>
            <person name="Chen Y.Q."/>
            <person name="Ai Y."/>
            <person name="Zhai J.W."/>
            <person name="Wu S.S."/>
            <person name="Zhou Z."/>
            <person name="Hsiao Y.Y."/>
            <person name="Wu W.L."/>
            <person name="Chen Y.Y."/>
            <person name="Lin Y.F."/>
            <person name="Hsu J.L."/>
            <person name="Li C.Y."/>
            <person name="Wang Z.W."/>
            <person name="Zhao X."/>
            <person name="Zhong W.Y."/>
            <person name="Ma X.K."/>
            <person name="Ma L."/>
            <person name="Huang J."/>
            <person name="Chen G.Z."/>
            <person name="Huang M.Z."/>
            <person name="Huang L."/>
            <person name="Peng D.H."/>
            <person name="Luo Y.B."/>
            <person name="Zou S.Q."/>
            <person name="Chen S.P."/>
            <person name="Lan S."/>
            <person name="Tsai W.C."/>
            <person name="Van de Peer Y."/>
            <person name="Liu Z.J."/>
        </authorList>
    </citation>
    <scope>NUCLEOTIDE SEQUENCE [LARGE SCALE GENOMIC DNA]</scope>
    <source>
        <strain evidence="1">Lor287</strain>
    </source>
</reference>
<dbReference type="AlphaFoldDB" id="A0AAP0BRK1"/>
<dbReference type="PANTHER" id="PTHR31317:SF14">
    <property type="entry name" value="DUF1005 FAMILY PROTEIN (DUF1005)"/>
    <property type="match status" value="1"/>
</dbReference>
<accession>A0AAP0BRK1</accession>
<sequence length="509" mass="53235">MDPCPFIRLIVESLAIKLPPLSKSAAAAAGVHPSTTPCFCVIQLQNSPLSPPQTVPLPLASSTSPPISSAATLPAVIISLDPSAVHRLSVKPEELTVTVYAGRTGTTCGVSAASLLGRVRVAVDLAKEAAAVKPAVIKSGWVRVTGGGGRLPATLHLVVRSEPDPRFVFHFGGEPECSPVVFLIGGGNCLTRNGCLRQPAFSCRFSLDRRRISGSSSSGTVFALPKAWFDAAMAGRSGGSIRRVNPAGRIGVFSLERGGAALDGDFCSVIQGTAGSDGANATGCRLISRCPAASIPSDSSSSGHGRSKLKSLLPPFIIHRSRNRSRRREQRKGWSVTIHDLSGSPVAVASMITPFVPSPGSDRVSRANPGAWLILRPANSSSTTWKPCGRLEAWREVGPALGYRFDLAIDSGPTAFVPIAESSISFQKGGEFRIGGGEAAKGFVMGSTVGREGRMSLPEVQLGAKHVACMGDAAVFVALAAAVDLSMDACQLFSRKLRKELSFCDQQQG</sequence>
<comment type="caution">
    <text evidence="1">The sequence shown here is derived from an EMBL/GenBank/DDBJ whole genome shotgun (WGS) entry which is preliminary data.</text>
</comment>
<protein>
    <submittedName>
        <fullName evidence="1">Uncharacterized protein</fullName>
    </submittedName>
</protein>
<dbReference type="PANTHER" id="PTHR31317">
    <property type="entry name" value="OS08G0163500 PROTEIN"/>
    <property type="match status" value="1"/>
</dbReference>
<dbReference type="InterPro" id="IPR010410">
    <property type="entry name" value="DUF1005"/>
</dbReference>
<organism evidence="1 2">
    <name type="scientific">Platanthera zijinensis</name>
    <dbReference type="NCBI Taxonomy" id="2320716"/>
    <lineage>
        <taxon>Eukaryota</taxon>
        <taxon>Viridiplantae</taxon>
        <taxon>Streptophyta</taxon>
        <taxon>Embryophyta</taxon>
        <taxon>Tracheophyta</taxon>
        <taxon>Spermatophyta</taxon>
        <taxon>Magnoliopsida</taxon>
        <taxon>Liliopsida</taxon>
        <taxon>Asparagales</taxon>
        <taxon>Orchidaceae</taxon>
        <taxon>Orchidoideae</taxon>
        <taxon>Orchideae</taxon>
        <taxon>Orchidinae</taxon>
        <taxon>Platanthera</taxon>
    </lineage>
</organism>
<dbReference type="Proteomes" id="UP001418222">
    <property type="component" value="Unassembled WGS sequence"/>
</dbReference>
<name>A0AAP0BRK1_9ASPA</name>
<dbReference type="Pfam" id="PF06219">
    <property type="entry name" value="DUF1005"/>
    <property type="match status" value="3"/>
</dbReference>